<evidence type="ECO:0000259" key="1">
    <source>
        <dbReference type="Pfam" id="PF13439"/>
    </source>
</evidence>
<dbReference type="Gene3D" id="3.40.50.2000">
    <property type="entry name" value="Glycogen Phosphorylase B"/>
    <property type="match status" value="1"/>
</dbReference>
<reference evidence="2" key="1">
    <citation type="journal article" date="2014" name="Front. Microbiol.">
        <title>High frequency of phylogenetically diverse reductive dehalogenase-homologous genes in deep subseafloor sedimentary metagenomes.</title>
        <authorList>
            <person name="Kawai M."/>
            <person name="Futagami T."/>
            <person name="Toyoda A."/>
            <person name="Takaki Y."/>
            <person name="Nishi S."/>
            <person name="Hori S."/>
            <person name="Arai W."/>
            <person name="Tsubouchi T."/>
            <person name="Morono Y."/>
            <person name="Uchiyama I."/>
            <person name="Ito T."/>
            <person name="Fujiyama A."/>
            <person name="Inagaki F."/>
            <person name="Takami H."/>
        </authorList>
    </citation>
    <scope>NUCLEOTIDE SEQUENCE</scope>
    <source>
        <strain evidence="2">Expedition CK06-06</strain>
    </source>
</reference>
<evidence type="ECO:0000313" key="2">
    <source>
        <dbReference type="EMBL" id="GAG23690.1"/>
    </source>
</evidence>
<dbReference type="Pfam" id="PF13439">
    <property type="entry name" value="Glyco_transf_4"/>
    <property type="match status" value="1"/>
</dbReference>
<gene>
    <name evidence="2" type="ORF">S01H1_57076</name>
</gene>
<feature type="non-terminal residue" evidence="2">
    <location>
        <position position="178"/>
    </location>
</feature>
<dbReference type="EMBL" id="BARS01037206">
    <property type="protein sequence ID" value="GAG23690.1"/>
    <property type="molecule type" value="Genomic_DNA"/>
</dbReference>
<organism evidence="2">
    <name type="scientific">marine sediment metagenome</name>
    <dbReference type="NCBI Taxonomy" id="412755"/>
    <lineage>
        <taxon>unclassified sequences</taxon>
        <taxon>metagenomes</taxon>
        <taxon>ecological metagenomes</taxon>
    </lineage>
</organism>
<dbReference type="SUPFAM" id="SSF53756">
    <property type="entry name" value="UDP-Glycosyltransferase/glycogen phosphorylase"/>
    <property type="match status" value="1"/>
</dbReference>
<dbReference type="InterPro" id="IPR028098">
    <property type="entry name" value="Glyco_trans_4-like_N"/>
</dbReference>
<name>X0VZF4_9ZZZZ</name>
<protein>
    <recommendedName>
        <fullName evidence="1">Glycosyltransferase subfamily 4-like N-terminal domain-containing protein</fullName>
    </recommendedName>
</protein>
<dbReference type="AlphaFoldDB" id="X0VZF4"/>
<comment type="caution">
    <text evidence="2">The sequence shown here is derived from an EMBL/GenBank/DDBJ whole genome shotgun (WGS) entry which is preliminary data.</text>
</comment>
<sequence>MKLNILHLTTDSEIAGAEKLLIGHAQRYDKDKFQVFFATLKQDGKFHQCLRELNHKVFSLGCQNIFMLAKAIFKLIRILKQNKIDILHTHLYHAGVIGQLAAKNFHLPKAIMTRHYSDLMYIYGTSFERLLDKWASHWADHIIAISAGVKKVLVDLDKVSPSKITVIHNGVDLNEWQT</sequence>
<feature type="domain" description="Glycosyltransferase subfamily 4-like N-terminal" evidence="1">
    <location>
        <begin position="16"/>
        <end position="174"/>
    </location>
</feature>
<accession>X0VZF4</accession>
<proteinExistence type="predicted"/>